<dbReference type="CDD" id="cd05384">
    <property type="entry name" value="CAP_PRY1-like"/>
    <property type="match status" value="1"/>
</dbReference>
<dbReference type="KEGG" id="asau:88172026"/>
<feature type="chain" id="PRO_5043590042" description="SCP domain-containing protein" evidence="2">
    <location>
        <begin position="20"/>
        <end position="387"/>
    </location>
</feature>
<dbReference type="GeneID" id="88172026"/>
<name>A0AAX4H5F0_9ASCO</name>
<dbReference type="AlphaFoldDB" id="A0AAX4H5F0"/>
<dbReference type="RefSeq" id="XP_062876099.1">
    <property type="nucleotide sequence ID" value="XM_063020029.1"/>
</dbReference>
<keyword evidence="5" id="KW-1185">Reference proteome</keyword>
<feature type="signal peptide" evidence="2">
    <location>
        <begin position="1"/>
        <end position="19"/>
    </location>
</feature>
<gene>
    <name evidence="4" type="ORF">PUMCH_000958</name>
</gene>
<evidence type="ECO:0000313" key="4">
    <source>
        <dbReference type="EMBL" id="WPK23713.1"/>
    </source>
</evidence>
<dbReference type="InterPro" id="IPR014044">
    <property type="entry name" value="CAP_dom"/>
</dbReference>
<dbReference type="SUPFAM" id="SSF55797">
    <property type="entry name" value="PR-1-like"/>
    <property type="match status" value="1"/>
</dbReference>
<evidence type="ECO:0000256" key="2">
    <source>
        <dbReference type="SAM" id="SignalP"/>
    </source>
</evidence>
<evidence type="ECO:0000313" key="5">
    <source>
        <dbReference type="Proteomes" id="UP001338582"/>
    </source>
</evidence>
<dbReference type="Gene3D" id="3.40.33.10">
    <property type="entry name" value="CAP"/>
    <property type="match status" value="1"/>
</dbReference>
<feature type="domain" description="SCP" evidence="3">
    <location>
        <begin position="251"/>
        <end position="377"/>
    </location>
</feature>
<dbReference type="Proteomes" id="UP001338582">
    <property type="component" value="Chromosome 1"/>
</dbReference>
<protein>
    <recommendedName>
        <fullName evidence="3">SCP domain-containing protein</fullName>
    </recommendedName>
</protein>
<proteinExistence type="predicted"/>
<keyword evidence="2" id="KW-0732">Signal</keyword>
<dbReference type="SMART" id="SM00198">
    <property type="entry name" value="SCP"/>
    <property type="match status" value="1"/>
</dbReference>
<dbReference type="PANTHER" id="PTHR10334">
    <property type="entry name" value="CYSTEINE-RICH SECRETORY PROTEIN-RELATED"/>
    <property type="match status" value="1"/>
</dbReference>
<dbReference type="InterPro" id="IPR035940">
    <property type="entry name" value="CAP_sf"/>
</dbReference>
<dbReference type="InterPro" id="IPR001283">
    <property type="entry name" value="CRISP-related"/>
</dbReference>
<organism evidence="4 5">
    <name type="scientific">Australozyma saopauloensis</name>
    <dbReference type="NCBI Taxonomy" id="291208"/>
    <lineage>
        <taxon>Eukaryota</taxon>
        <taxon>Fungi</taxon>
        <taxon>Dikarya</taxon>
        <taxon>Ascomycota</taxon>
        <taxon>Saccharomycotina</taxon>
        <taxon>Pichiomycetes</taxon>
        <taxon>Metschnikowiaceae</taxon>
        <taxon>Australozyma</taxon>
    </lineage>
</organism>
<evidence type="ECO:0000259" key="3">
    <source>
        <dbReference type="SMART" id="SM00198"/>
    </source>
</evidence>
<dbReference type="EMBL" id="CP138894">
    <property type="protein sequence ID" value="WPK23713.1"/>
    <property type="molecule type" value="Genomic_DNA"/>
</dbReference>
<feature type="compositionally biased region" description="Low complexity" evidence="1">
    <location>
        <begin position="206"/>
        <end position="227"/>
    </location>
</feature>
<sequence>MRLAVAYITALLLLSTGEAAPITSWQTATAITNADGSLFSWSPLAVANTQVGSNPTTPANLVAQAPSVQTAAALANQAAATASAAPSPAVNSNTSGQSALMQGISSVISGLGSLFSSYSSPSPAASTPSSSTSSSSSSTGGWRAILGLLLGDLGGSSSANAPAPAVAQAPILVSSSPAFSTISASSSNLVSSSTSIAVQASPMPQASKSSSTVSASSSAQPSSSSSGSSGGSGGNGIYNDIYNSNLQIDQSFAKAILDAHNTDRAAHGVGPLSWSNSAYAYAKNNADNYDCSGVLTHTHGPFGENLAAGFANGPAAVKAWYDEGQTYDYTTHNEYSHFTQVVWKGSTMVGCAYKDCRSQGWGNYIVCEYSPAGNVVGQLAANVLPPV</sequence>
<dbReference type="PRINTS" id="PR00837">
    <property type="entry name" value="V5TPXLIKE"/>
</dbReference>
<dbReference type="Pfam" id="PF00188">
    <property type="entry name" value="CAP"/>
    <property type="match status" value="1"/>
</dbReference>
<feature type="region of interest" description="Disordered" evidence="1">
    <location>
        <begin position="201"/>
        <end position="232"/>
    </location>
</feature>
<evidence type="ECO:0000256" key="1">
    <source>
        <dbReference type="SAM" id="MobiDB-lite"/>
    </source>
</evidence>
<accession>A0AAX4H5F0</accession>
<reference evidence="4 5" key="1">
    <citation type="submission" date="2023-10" db="EMBL/GenBank/DDBJ databases">
        <title>Draft Genome Sequence of Candida saopaulonensis from a very Premature Infant with Sepsis.</title>
        <authorList>
            <person name="Ning Y."/>
            <person name="Dai R."/>
            <person name="Xiao M."/>
            <person name="Xu Y."/>
            <person name="Yan Q."/>
            <person name="Zhang L."/>
        </authorList>
    </citation>
    <scope>NUCLEOTIDE SEQUENCE [LARGE SCALE GENOMIC DNA]</scope>
    <source>
        <strain evidence="4 5">19XY460</strain>
    </source>
</reference>